<dbReference type="GO" id="GO:0005829">
    <property type="term" value="C:cytosol"/>
    <property type="evidence" value="ECO:0007669"/>
    <property type="project" value="TreeGrafter"/>
</dbReference>
<dbReference type="AlphaFoldDB" id="A0A292II12"/>
<dbReference type="RefSeq" id="WP_343251150.1">
    <property type="nucleotide sequence ID" value="NZ_HG937516.1"/>
</dbReference>
<gene>
    <name evidence="1" type="ORF">MAMA39_04100</name>
</gene>
<evidence type="ECO:0000313" key="2">
    <source>
        <dbReference type="Proteomes" id="UP000261764"/>
    </source>
</evidence>
<organism evidence="1 2">
    <name type="scientific">Mycoplasma amphoriforme A39</name>
    <dbReference type="NCBI Taxonomy" id="572419"/>
    <lineage>
        <taxon>Bacteria</taxon>
        <taxon>Bacillati</taxon>
        <taxon>Mycoplasmatota</taxon>
        <taxon>Mollicutes</taxon>
        <taxon>Mycoplasmataceae</taxon>
        <taxon>Mycoplasma</taxon>
    </lineage>
</organism>
<dbReference type="Proteomes" id="UP000261764">
    <property type="component" value="Chromosome I"/>
</dbReference>
<evidence type="ECO:0000313" key="1">
    <source>
        <dbReference type="EMBL" id="CDN40530.1"/>
    </source>
</evidence>
<dbReference type="Gene3D" id="3.40.50.1000">
    <property type="entry name" value="HAD superfamily/HAD-like"/>
    <property type="match status" value="1"/>
</dbReference>
<dbReference type="SUPFAM" id="SSF56784">
    <property type="entry name" value="HAD-like"/>
    <property type="match status" value="1"/>
</dbReference>
<reference evidence="1 2" key="1">
    <citation type="journal article" date="2015" name="Clin. Infect. Dis.">
        <title>Genomic Investigations unmask Mycoplasma amphoriforme, a new respiratory pathogen.</title>
        <authorList>
            <person name="Gillespie S.H."/>
            <person name="Ling C.L."/>
            <person name="Oravcova K."/>
            <person name="Pinheiro M."/>
            <person name="Wells L."/>
            <person name="Bryant J.M."/>
            <person name="McHugh T.D."/>
            <person name="Bebear C."/>
            <person name="Webster D."/>
            <person name="Harris S.R."/>
            <person name="Seth-Smith H.M."/>
            <person name="Thomson N.R."/>
        </authorList>
    </citation>
    <scope>NUCLEOTIDE SEQUENCE [LARGE SCALE GENOMIC DNA]</scope>
    <source>
        <strain evidence="1 2">A39</strain>
    </source>
</reference>
<dbReference type="Gene3D" id="3.30.1240.10">
    <property type="match status" value="1"/>
</dbReference>
<dbReference type="Pfam" id="PF08282">
    <property type="entry name" value="Hydrolase_3"/>
    <property type="match status" value="1"/>
</dbReference>
<sequence length="299" mass="34902">MDSKQIKYVYTDLDETIIPKETKERFYYDKYSFSNLLEISPKNKQVIVKCHQKRIGFGIATGRSYQKTYPIVLHNKITMPVIALDGAQVYLGRKLVLSECLPQGLVYCFNQIANRFRQLVFLIFSDYTTYMSTTKNWLTAEEQVYLDLMFFPENDFLNSVILEEDKSWDLPFHRVNTIVFLKSMINQSLQNEIKLLCKQFHAKLVIHNTVMQILPFQVSKVTGLKFIRDHLIHDLTPMNTATFGDNINDIEMLKWSQWSVAMENGHLSARNAAKFICNGVHEDGVGFWIENHILNKERL</sequence>
<dbReference type="KEGG" id="mamp:MAMA39_04100"/>
<name>A0A292II12_9MOLU</name>
<protein>
    <submittedName>
        <fullName evidence="1">Uncharacterized protein</fullName>
    </submittedName>
</protein>
<dbReference type="GO" id="GO:0000287">
    <property type="term" value="F:magnesium ion binding"/>
    <property type="evidence" value="ECO:0007669"/>
    <property type="project" value="TreeGrafter"/>
</dbReference>
<keyword evidence="2" id="KW-1185">Reference proteome</keyword>
<dbReference type="GO" id="GO:0016791">
    <property type="term" value="F:phosphatase activity"/>
    <property type="evidence" value="ECO:0007669"/>
    <property type="project" value="TreeGrafter"/>
</dbReference>
<dbReference type="PANTHER" id="PTHR10000:SF8">
    <property type="entry name" value="HAD SUPERFAMILY HYDROLASE-LIKE, TYPE 3"/>
    <property type="match status" value="1"/>
</dbReference>
<dbReference type="InterPro" id="IPR023214">
    <property type="entry name" value="HAD_sf"/>
</dbReference>
<dbReference type="InterPro" id="IPR036412">
    <property type="entry name" value="HAD-like_sf"/>
</dbReference>
<dbReference type="PANTHER" id="PTHR10000">
    <property type="entry name" value="PHOSPHOSERINE PHOSPHATASE"/>
    <property type="match status" value="1"/>
</dbReference>
<proteinExistence type="predicted"/>
<dbReference type="EMBL" id="HG937516">
    <property type="protein sequence ID" value="CDN40530.1"/>
    <property type="molecule type" value="Genomic_DNA"/>
</dbReference>
<accession>A0A292II12</accession>